<sequence>MQGCDAMKTFLYLIASFMLTSSLGCAMCSHPYDYTYAAFDEAQLSGQRAGSAFAPYSSHTVISEGVPVESIDEGEILEEEVMYYDSENP</sequence>
<reference evidence="2 3" key="1">
    <citation type="submission" date="2018-07" db="EMBL/GenBank/DDBJ databases">
        <title>Comparative genomes isolates from brazilian mangrove.</title>
        <authorList>
            <person name="De Araujo J.E."/>
            <person name="Taketani R.G."/>
            <person name="Silva M.C.P."/>
            <person name="Lourenco M.V."/>
            <person name="Oliveira V.M."/>
            <person name="Andreote F.D."/>
        </authorList>
    </citation>
    <scope>NUCLEOTIDE SEQUENCE [LARGE SCALE GENOMIC DNA]</scope>
    <source>
        <strain evidence="2 3">HEX PRIS-MGV</strain>
    </source>
</reference>
<evidence type="ECO:0000313" key="3">
    <source>
        <dbReference type="Proteomes" id="UP000253562"/>
    </source>
</evidence>
<evidence type="ECO:0000256" key="1">
    <source>
        <dbReference type="SAM" id="SignalP"/>
    </source>
</evidence>
<keyword evidence="1" id="KW-0732">Signal</keyword>
<name>A0A368KYT1_9BACT</name>
<dbReference type="Proteomes" id="UP000253562">
    <property type="component" value="Unassembled WGS sequence"/>
</dbReference>
<protein>
    <submittedName>
        <fullName evidence="2">Uncharacterized protein</fullName>
    </submittedName>
</protein>
<accession>A0A368KYT1</accession>
<feature type="chain" id="PRO_5016918716" evidence="1">
    <location>
        <begin position="27"/>
        <end position="89"/>
    </location>
</feature>
<proteinExistence type="predicted"/>
<gene>
    <name evidence="2" type="ORF">DTL42_06815</name>
</gene>
<organism evidence="2 3">
    <name type="scientific">Bremerella cremea</name>
    <dbReference type="NCBI Taxonomy" id="1031537"/>
    <lineage>
        <taxon>Bacteria</taxon>
        <taxon>Pseudomonadati</taxon>
        <taxon>Planctomycetota</taxon>
        <taxon>Planctomycetia</taxon>
        <taxon>Pirellulales</taxon>
        <taxon>Pirellulaceae</taxon>
        <taxon>Bremerella</taxon>
    </lineage>
</organism>
<feature type="signal peptide" evidence="1">
    <location>
        <begin position="1"/>
        <end position="26"/>
    </location>
</feature>
<comment type="caution">
    <text evidence="2">The sequence shown here is derived from an EMBL/GenBank/DDBJ whole genome shotgun (WGS) entry which is preliminary data.</text>
</comment>
<dbReference type="AlphaFoldDB" id="A0A368KYT1"/>
<dbReference type="EMBL" id="QPEX01000010">
    <property type="protein sequence ID" value="RCS54824.1"/>
    <property type="molecule type" value="Genomic_DNA"/>
</dbReference>
<evidence type="ECO:0000313" key="2">
    <source>
        <dbReference type="EMBL" id="RCS54824.1"/>
    </source>
</evidence>